<proteinExistence type="predicted"/>
<dbReference type="AlphaFoldDB" id="A0A4Q8BFX9"/>
<feature type="signal peptide" evidence="1">
    <location>
        <begin position="1"/>
        <end position="25"/>
    </location>
</feature>
<gene>
    <name evidence="2" type="ORF">EV384_5579</name>
</gene>
<dbReference type="EMBL" id="SHLD01000001">
    <property type="protein sequence ID" value="RZU76877.1"/>
    <property type="molecule type" value="Genomic_DNA"/>
</dbReference>
<protein>
    <submittedName>
        <fullName evidence="2">ABC-type glycerol-3-phosphate transport system substrate-binding protein</fullName>
    </submittedName>
</protein>
<evidence type="ECO:0000256" key="1">
    <source>
        <dbReference type="SAM" id="SignalP"/>
    </source>
</evidence>
<dbReference type="PANTHER" id="PTHR43649:SF12">
    <property type="entry name" value="DIACETYLCHITOBIOSE BINDING PROTEIN DASA"/>
    <property type="match status" value="1"/>
</dbReference>
<dbReference type="RefSeq" id="WP_165440095.1">
    <property type="nucleotide sequence ID" value="NZ_SHLD01000001.1"/>
</dbReference>
<sequence>MRGYTRRLAAAGVAASLFILTAACGSDDGDKAAGNLSGDLRVLAFDGTSNWKAQLEAAAKDYEAKHAGVDIKIEMAPYDGYKDALETRLVSRTAADLVLVEPPMVQGLGGRGLATDLTGALGKANSYGGTGTWRDGFRPGSVESTMDSGKAVMVPWSAVWVGLTYNKKAYEKAGITTPPATWQDWIAANDKLKASGQAPLYTAIKNDDAQTWWLLTTMLQALYRPKSEQINLRHADGWKYDHAKAASVAGESYTPDELYVAFRKGVIDPAKSAEYRRAVELMLQLKPHLNPNAVAAKGAEVEDKFVSGASVQDLTGTFAIPGILTKIGGLATDKQFEIGATNFPSITPTDFPGLTAGGTNPLAGTRNGWMIPAATKQSALAVDFLQFITSPDQASRMWATKGDSGTTAGDPAEIVGVQYPASFTKVDTTAKFAEIPLYGFGMPPTFDTKDFDEFIAQWQGLWSGKASIDQFLSQRSKSNLDALERNLKVSAAQVDQGFIKRELG</sequence>
<dbReference type="InterPro" id="IPR050490">
    <property type="entry name" value="Bact_solute-bd_prot1"/>
</dbReference>
<dbReference type="SUPFAM" id="SSF53850">
    <property type="entry name" value="Periplasmic binding protein-like II"/>
    <property type="match status" value="1"/>
</dbReference>
<evidence type="ECO:0000313" key="2">
    <source>
        <dbReference type="EMBL" id="RZU76877.1"/>
    </source>
</evidence>
<dbReference type="PROSITE" id="PS51257">
    <property type="entry name" value="PROKAR_LIPOPROTEIN"/>
    <property type="match status" value="1"/>
</dbReference>
<organism evidence="2 3">
    <name type="scientific">Micromonospora kangleipakensis</name>
    <dbReference type="NCBI Taxonomy" id="1077942"/>
    <lineage>
        <taxon>Bacteria</taxon>
        <taxon>Bacillati</taxon>
        <taxon>Actinomycetota</taxon>
        <taxon>Actinomycetes</taxon>
        <taxon>Micromonosporales</taxon>
        <taxon>Micromonosporaceae</taxon>
        <taxon>Micromonospora</taxon>
    </lineage>
</organism>
<comment type="caution">
    <text evidence="2">The sequence shown here is derived from an EMBL/GenBank/DDBJ whole genome shotgun (WGS) entry which is preliminary data.</text>
</comment>
<dbReference type="PANTHER" id="PTHR43649">
    <property type="entry name" value="ARABINOSE-BINDING PROTEIN-RELATED"/>
    <property type="match status" value="1"/>
</dbReference>
<reference evidence="2 3" key="1">
    <citation type="submission" date="2019-02" db="EMBL/GenBank/DDBJ databases">
        <title>Sequencing the genomes of 1000 actinobacteria strains.</title>
        <authorList>
            <person name="Klenk H.-P."/>
        </authorList>
    </citation>
    <scope>NUCLEOTIDE SEQUENCE [LARGE SCALE GENOMIC DNA]</scope>
    <source>
        <strain evidence="2 3">DSM 45612</strain>
    </source>
</reference>
<keyword evidence="3" id="KW-1185">Reference proteome</keyword>
<keyword evidence="1" id="KW-0732">Signal</keyword>
<dbReference type="Pfam" id="PF01547">
    <property type="entry name" value="SBP_bac_1"/>
    <property type="match status" value="1"/>
</dbReference>
<dbReference type="Gene3D" id="3.40.190.10">
    <property type="entry name" value="Periplasmic binding protein-like II"/>
    <property type="match status" value="1"/>
</dbReference>
<name>A0A4Q8BFX9_9ACTN</name>
<feature type="chain" id="PRO_5020218787" evidence="1">
    <location>
        <begin position="26"/>
        <end position="504"/>
    </location>
</feature>
<dbReference type="Proteomes" id="UP000294114">
    <property type="component" value="Unassembled WGS sequence"/>
</dbReference>
<accession>A0A4Q8BFX9</accession>
<evidence type="ECO:0000313" key="3">
    <source>
        <dbReference type="Proteomes" id="UP000294114"/>
    </source>
</evidence>
<dbReference type="InterPro" id="IPR006059">
    <property type="entry name" value="SBP"/>
</dbReference>